<dbReference type="InterPro" id="IPR024440">
    <property type="entry name" value="ColicinD_C"/>
</dbReference>
<reference evidence="2 3" key="1">
    <citation type="submission" date="2018-06" db="EMBL/GenBank/DDBJ databases">
        <title>Three novel Pseudomonas species isolated from symptomatic oak.</title>
        <authorList>
            <person name="Bueno-Gonzalez V."/>
            <person name="Brady C."/>
        </authorList>
    </citation>
    <scope>NUCLEOTIDE SEQUENCE [LARGE SCALE GENOMIC DNA]</scope>
    <source>
        <strain evidence="2 3">P26B</strain>
    </source>
</reference>
<dbReference type="InterPro" id="IPR037178">
    <property type="entry name" value="ColicinD_C_sf"/>
</dbReference>
<protein>
    <submittedName>
        <fullName evidence="2">Adhesin</fullName>
    </submittedName>
</protein>
<dbReference type="Proteomes" id="UP000291334">
    <property type="component" value="Unassembled WGS sequence"/>
</dbReference>
<feature type="domain" description="Colicin D C-terminal" evidence="1">
    <location>
        <begin position="24"/>
        <end position="103"/>
    </location>
</feature>
<dbReference type="InterPro" id="IPR038233">
    <property type="entry name" value="Colicin_D/E5_nuclease"/>
</dbReference>
<organism evidence="2 3">
    <name type="scientific">Phytopseudomonas dryadis</name>
    <dbReference type="NCBI Taxonomy" id="2487520"/>
    <lineage>
        <taxon>Bacteria</taxon>
        <taxon>Pseudomonadati</taxon>
        <taxon>Pseudomonadota</taxon>
        <taxon>Gammaproteobacteria</taxon>
        <taxon>Pseudomonadales</taxon>
        <taxon>Pseudomonadaceae</taxon>
        <taxon>Phytopseudomonas</taxon>
    </lineage>
</organism>
<dbReference type="Gene3D" id="3.10.450.200">
    <property type="match status" value="1"/>
</dbReference>
<name>A0ABY1YZ19_9GAMM</name>
<dbReference type="EMBL" id="QJUM01000060">
    <property type="protein sequence ID" value="TBU98769.1"/>
    <property type="molecule type" value="Genomic_DNA"/>
</dbReference>
<keyword evidence="3" id="KW-1185">Reference proteome</keyword>
<gene>
    <name evidence="2" type="ORF">DNK34_25125</name>
</gene>
<comment type="caution">
    <text evidence="2">The sequence shown here is derived from an EMBL/GenBank/DDBJ whole genome shotgun (WGS) entry which is preliminary data.</text>
</comment>
<dbReference type="SUPFAM" id="SSF102824">
    <property type="entry name" value="Colicin D/E5 nuclease domain"/>
    <property type="match status" value="1"/>
</dbReference>
<proteinExistence type="predicted"/>
<sequence length="118" mass="12630">MSGGQQGAKGNSVAEALTGVTQKQLDKKFKHASDFGVVTTKKNPETLAQYESAIKTHMASTSTTQQGTYGFVKDSKVFFNSTTNNAVVLDASGNFVTGFKLSPGTQQFDNFIKNGVLR</sequence>
<evidence type="ECO:0000313" key="2">
    <source>
        <dbReference type="EMBL" id="TBU98769.1"/>
    </source>
</evidence>
<evidence type="ECO:0000259" key="1">
    <source>
        <dbReference type="Pfam" id="PF11429"/>
    </source>
</evidence>
<evidence type="ECO:0000313" key="3">
    <source>
        <dbReference type="Proteomes" id="UP000291334"/>
    </source>
</evidence>
<accession>A0ABY1YZ19</accession>
<dbReference type="Pfam" id="PF11429">
    <property type="entry name" value="Colicin_D"/>
    <property type="match status" value="1"/>
</dbReference>